<gene>
    <name evidence="11" type="ORF">DHA2_150140</name>
</gene>
<dbReference type="VEuPathDB" id="GiardiaDB:GL50803_00137743"/>
<dbReference type="Gene3D" id="1.10.510.10">
    <property type="entry name" value="Transferase(Phosphotransferase) domain 1"/>
    <property type="match status" value="1"/>
</dbReference>
<evidence type="ECO:0000256" key="8">
    <source>
        <dbReference type="ARBA" id="ARBA00048679"/>
    </source>
</evidence>
<dbReference type="GO" id="GO:0004674">
    <property type="term" value="F:protein serine/threonine kinase activity"/>
    <property type="evidence" value="ECO:0007669"/>
    <property type="project" value="UniProtKB-KW"/>
</dbReference>
<evidence type="ECO:0000256" key="3">
    <source>
        <dbReference type="ARBA" id="ARBA00022679"/>
    </source>
</evidence>
<comment type="caution">
    <text evidence="11">The sequence shown here is derived from an EMBL/GenBank/DDBJ whole genome shotgun (WGS) entry which is preliminary data.</text>
</comment>
<dbReference type="AlphaFoldDB" id="V6T747"/>
<dbReference type="InterPro" id="IPR008266">
    <property type="entry name" value="Tyr_kinase_AS"/>
</dbReference>
<dbReference type="EMBL" id="AHGT01000180">
    <property type="protein sequence ID" value="ESU34703.1"/>
    <property type="molecule type" value="Genomic_DNA"/>
</dbReference>
<evidence type="ECO:0000256" key="1">
    <source>
        <dbReference type="ARBA" id="ARBA00012513"/>
    </source>
</evidence>
<evidence type="ECO:0000256" key="2">
    <source>
        <dbReference type="ARBA" id="ARBA00022527"/>
    </source>
</evidence>
<evidence type="ECO:0000313" key="12">
    <source>
        <dbReference type="Proteomes" id="UP000018320"/>
    </source>
</evidence>
<dbReference type="PANTHER" id="PTHR43671">
    <property type="entry name" value="SERINE/THREONINE-PROTEIN KINASE NEK"/>
    <property type="match status" value="1"/>
</dbReference>
<feature type="non-terminal residue" evidence="11">
    <location>
        <position position="1"/>
    </location>
</feature>
<dbReference type="SMART" id="SM00248">
    <property type="entry name" value="ANK"/>
    <property type="match status" value="3"/>
</dbReference>
<evidence type="ECO:0000256" key="6">
    <source>
        <dbReference type="ARBA" id="ARBA00022840"/>
    </source>
</evidence>
<evidence type="ECO:0000256" key="4">
    <source>
        <dbReference type="ARBA" id="ARBA00022741"/>
    </source>
</evidence>
<evidence type="ECO:0000256" key="7">
    <source>
        <dbReference type="ARBA" id="ARBA00047899"/>
    </source>
</evidence>
<evidence type="ECO:0000256" key="5">
    <source>
        <dbReference type="ARBA" id="ARBA00022777"/>
    </source>
</evidence>
<dbReference type="SUPFAM" id="SSF56112">
    <property type="entry name" value="Protein kinase-like (PK-like)"/>
    <property type="match status" value="1"/>
</dbReference>
<protein>
    <recommendedName>
        <fullName evidence="1">non-specific serine/threonine protein kinase</fullName>
        <ecNumber evidence="1">2.7.11.1</ecNumber>
    </recommendedName>
</protein>
<proteinExistence type="predicted"/>
<dbReference type="PROSITE" id="PS50011">
    <property type="entry name" value="PROTEIN_KINASE_DOM"/>
    <property type="match status" value="1"/>
</dbReference>
<dbReference type="PROSITE" id="PS00109">
    <property type="entry name" value="PROTEIN_KINASE_TYR"/>
    <property type="match status" value="1"/>
</dbReference>
<keyword evidence="5 11" id="KW-0418">Kinase</keyword>
<dbReference type="PANTHER" id="PTHR43671:SF98">
    <property type="entry name" value="SERINE_THREONINE-PROTEIN KINASE NEK11"/>
    <property type="match status" value="1"/>
</dbReference>
<dbReference type="VEuPathDB" id="GiardiaDB:QR46_3231"/>
<dbReference type="InterPro" id="IPR011009">
    <property type="entry name" value="Kinase-like_dom_sf"/>
</dbReference>
<dbReference type="Proteomes" id="UP000018320">
    <property type="component" value="Unassembled WGS sequence"/>
</dbReference>
<dbReference type="InterPro" id="IPR050660">
    <property type="entry name" value="NEK_Ser/Thr_kinase"/>
</dbReference>
<evidence type="ECO:0000256" key="9">
    <source>
        <dbReference type="SAM" id="Coils"/>
    </source>
</evidence>
<feature type="domain" description="Protein kinase" evidence="10">
    <location>
        <begin position="1"/>
        <end position="216"/>
    </location>
</feature>
<keyword evidence="4" id="KW-0547">Nucleotide-binding</keyword>
<dbReference type="EC" id="2.7.11.1" evidence="1"/>
<reference evidence="12" key="1">
    <citation type="submission" date="2012-02" db="EMBL/GenBank/DDBJ databases">
        <title>Genome sequencing of Giardia lamblia Genotypes A2 and B isolates (DH and GS) and comparative analysis with the genomes of Genotypes A1 and E (WB and Pig).</title>
        <authorList>
            <person name="Adam R."/>
            <person name="Dahlstrom E."/>
            <person name="Martens C."/>
            <person name="Bruno D."/>
            <person name="Barbian K."/>
            <person name="Porcella S.F."/>
            <person name="Nash T."/>
        </authorList>
    </citation>
    <scope>NUCLEOTIDE SEQUENCE</scope>
    <source>
        <strain evidence="12">DH</strain>
    </source>
</reference>
<reference evidence="11 12" key="2">
    <citation type="journal article" date="2013" name="Genome Biol. Evol.">
        <title>Genome sequencing of Giardia lamblia genotypes A2 and B isolates (DH and GS) and comparative analysis with the genomes of genotypes A1 and E (WB and Pig).</title>
        <authorList>
            <person name="Adam R.D."/>
            <person name="Dahlstrom E.W."/>
            <person name="Martens C.A."/>
            <person name="Bruno D.P."/>
            <person name="Barbian K.D."/>
            <person name="Ricklefs S.M."/>
            <person name="Hernandez M.M."/>
            <person name="Narla N.P."/>
            <person name="Patel R.B."/>
            <person name="Porcella S.F."/>
            <person name="Nash T.E."/>
        </authorList>
    </citation>
    <scope>NUCLEOTIDE SEQUENCE [LARGE SCALE GENOMIC DNA]</scope>
    <source>
        <strain evidence="11 12">DH</strain>
    </source>
</reference>
<keyword evidence="2 11" id="KW-0723">Serine/threonine-protein kinase</keyword>
<comment type="catalytic activity">
    <reaction evidence="7">
        <text>L-threonyl-[protein] + ATP = O-phospho-L-threonyl-[protein] + ADP + H(+)</text>
        <dbReference type="Rhea" id="RHEA:46608"/>
        <dbReference type="Rhea" id="RHEA-COMP:11060"/>
        <dbReference type="Rhea" id="RHEA-COMP:11605"/>
        <dbReference type="ChEBI" id="CHEBI:15378"/>
        <dbReference type="ChEBI" id="CHEBI:30013"/>
        <dbReference type="ChEBI" id="CHEBI:30616"/>
        <dbReference type="ChEBI" id="CHEBI:61977"/>
        <dbReference type="ChEBI" id="CHEBI:456216"/>
        <dbReference type="EC" id="2.7.11.1"/>
    </reaction>
</comment>
<dbReference type="Pfam" id="PF00069">
    <property type="entry name" value="Pkinase"/>
    <property type="match status" value="1"/>
</dbReference>
<feature type="coiled-coil region" evidence="9">
    <location>
        <begin position="237"/>
        <end position="285"/>
    </location>
</feature>
<dbReference type="VEuPathDB" id="GiardiaDB:GL50581_1481"/>
<dbReference type="InterPro" id="IPR002110">
    <property type="entry name" value="Ankyrin_rpt"/>
</dbReference>
<accession>V6T747</accession>
<sequence length="469" mass="52024">VWMLKRGLVALPDLSHPGVLRHHQVVEDEGLIYVVTDRHDSTLERLLIEHKRRKIPVPIAVILSVLRQVAAALAYLHSVNGANTRGLVHRDLRPANVFISEDGERFIIAGLGLCRNALKGGSITAITRPYMAPEVLLHNEASPASDVWSLGVILYELTTLRRLDFLKGKEPAEVFVDRWRPDLSGVTDGFIKSILERIFVLEPERRPTARELHETLATFDIPVSELGGQCVMLRYKCGSLEAALNGANARIALLEEDVKIKSTRIDALEDQSKKHLAMIKALESRLAQFGDRMNTADPQSSLFLLPRLMRAAHTNGMETVRMLLEERLGVGQRDEQGRISPVELLVGEERGLQDKNNHTALMIATEEGHTEAASLLVPYEKDRIDSEGKTALVIAAGAGHEAVVEAIDPTDENDITALMRAVNRNDAEAVKAVILSQRRRKTYKEATISGWYMRTGTALMMAAAMDTQK</sequence>
<dbReference type="GO" id="GO:0004713">
    <property type="term" value="F:protein tyrosine kinase activity"/>
    <property type="evidence" value="ECO:0007669"/>
    <property type="project" value="InterPro"/>
</dbReference>
<dbReference type="InterPro" id="IPR000719">
    <property type="entry name" value="Prot_kinase_dom"/>
</dbReference>
<evidence type="ECO:0000313" key="11">
    <source>
        <dbReference type="EMBL" id="ESU34703.1"/>
    </source>
</evidence>
<comment type="catalytic activity">
    <reaction evidence="8">
        <text>L-seryl-[protein] + ATP = O-phospho-L-seryl-[protein] + ADP + H(+)</text>
        <dbReference type="Rhea" id="RHEA:17989"/>
        <dbReference type="Rhea" id="RHEA-COMP:9863"/>
        <dbReference type="Rhea" id="RHEA-COMP:11604"/>
        <dbReference type="ChEBI" id="CHEBI:15378"/>
        <dbReference type="ChEBI" id="CHEBI:29999"/>
        <dbReference type="ChEBI" id="CHEBI:30616"/>
        <dbReference type="ChEBI" id="CHEBI:83421"/>
        <dbReference type="ChEBI" id="CHEBI:456216"/>
        <dbReference type="EC" id="2.7.11.1"/>
    </reaction>
</comment>
<dbReference type="SUPFAM" id="SSF48403">
    <property type="entry name" value="Ankyrin repeat"/>
    <property type="match status" value="1"/>
</dbReference>
<organism evidence="11 12">
    <name type="scientific">Giardia intestinalis</name>
    <name type="common">Giardia lamblia</name>
    <dbReference type="NCBI Taxonomy" id="5741"/>
    <lineage>
        <taxon>Eukaryota</taxon>
        <taxon>Metamonada</taxon>
        <taxon>Diplomonadida</taxon>
        <taxon>Hexamitidae</taxon>
        <taxon>Giardiinae</taxon>
        <taxon>Giardia</taxon>
    </lineage>
</organism>
<dbReference type="SMART" id="SM00219">
    <property type="entry name" value="TyrKc"/>
    <property type="match status" value="1"/>
</dbReference>
<dbReference type="InterPro" id="IPR036770">
    <property type="entry name" value="Ankyrin_rpt-contain_sf"/>
</dbReference>
<dbReference type="GO" id="GO:0005524">
    <property type="term" value="F:ATP binding"/>
    <property type="evidence" value="ECO:0007669"/>
    <property type="project" value="UniProtKB-KW"/>
</dbReference>
<keyword evidence="9" id="KW-0175">Coiled coil</keyword>
<name>V6T747_GIAIN</name>
<keyword evidence="3" id="KW-0808">Transferase</keyword>
<evidence type="ECO:0000259" key="10">
    <source>
        <dbReference type="PROSITE" id="PS50011"/>
    </source>
</evidence>
<dbReference type="FunFam" id="1.10.510.10:FF:000844">
    <property type="entry name" value="Kinase, NEK"/>
    <property type="match status" value="1"/>
</dbReference>
<dbReference type="VEuPathDB" id="GiardiaDB:DHA2_150140"/>
<dbReference type="Pfam" id="PF12796">
    <property type="entry name" value="Ank_2"/>
    <property type="match status" value="1"/>
</dbReference>
<dbReference type="CDD" id="cd00180">
    <property type="entry name" value="PKc"/>
    <property type="match status" value="1"/>
</dbReference>
<dbReference type="Gene3D" id="1.25.40.20">
    <property type="entry name" value="Ankyrin repeat-containing domain"/>
    <property type="match status" value="1"/>
</dbReference>
<keyword evidence="6" id="KW-0067">ATP-binding</keyword>
<dbReference type="InterPro" id="IPR020635">
    <property type="entry name" value="Tyr_kinase_cat_dom"/>
</dbReference>